<feature type="domain" description="Reverse transcriptase" evidence="1">
    <location>
        <begin position="37"/>
        <end position="190"/>
    </location>
</feature>
<protein>
    <submittedName>
        <fullName evidence="2">Mitochondrial protein</fullName>
    </submittedName>
</protein>
<evidence type="ECO:0000313" key="2">
    <source>
        <dbReference type="EMBL" id="KAL0405415.1"/>
    </source>
</evidence>
<organism evidence="2">
    <name type="scientific">Sesamum latifolium</name>
    <dbReference type="NCBI Taxonomy" id="2727402"/>
    <lineage>
        <taxon>Eukaryota</taxon>
        <taxon>Viridiplantae</taxon>
        <taxon>Streptophyta</taxon>
        <taxon>Embryophyta</taxon>
        <taxon>Tracheophyta</taxon>
        <taxon>Spermatophyta</taxon>
        <taxon>Magnoliopsida</taxon>
        <taxon>eudicotyledons</taxon>
        <taxon>Gunneridae</taxon>
        <taxon>Pentapetalae</taxon>
        <taxon>asterids</taxon>
        <taxon>lamiids</taxon>
        <taxon>Lamiales</taxon>
        <taxon>Pedaliaceae</taxon>
        <taxon>Sesamum</taxon>
    </lineage>
</organism>
<accession>A0AAW2TKC6</accession>
<dbReference type="PANTHER" id="PTHR33116">
    <property type="entry name" value="REVERSE TRANSCRIPTASE ZINC-BINDING DOMAIN-CONTAINING PROTEIN-RELATED-RELATED"/>
    <property type="match status" value="1"/>
</dbReference>
<proteinExistence type="predicted"/>
<evidence type="ECO:0000313" key="3">
    <source>
        <dbReference type="EMBL" id="KAL0405416.1"/>
    </source>
</evidence>
<reference evidence="2" key="2">
    <citation type="journal article" date="2024" name="Plant">
        <title>Genomic evolution and insights into agronomic trait innovations of Sesamum species.</title>
        <authorList>
            <person name="Miao H."/>
            <person name="Wang L."/>
            <person name="Qu L."/>
            <person name="Liu H."/>
            <person name="Sun Y."/>
            <person name="Le M."/>
            <person name="Wang Q."/>
            <person name="Wei S."/>
            <person name="Zheng Y."/>
            <person name="Lin W."/>
            <person name="Duan Y."/>
            <person name="Cao H."/>
            <person name="Xiong S."/>
            <person name="Wang X."/>
            <person name="Wei L."/>
            <person name="Li C."/>
            <person name="Ma Q."/>
            <person name="Ju M."/>
            <person name="Zhao R."/>
            <person name="Li G."/>
            <person name="Mu C."/>
            <person name="Tian Q."/>
            <person name="Mei H."/>
            <person name="Zhang T."/>
            <person name="Gao T."/>
            <person name="Zhang H."/>
        </authorList>
    </citation>
    <scope>NUCLEOTIDE SEQUENCE</scope>
    <source>
        <strain evidence="2">KEN1</strain>
    </source>
</reference>
<dbReference type="Pfam" id="PF00078">
    <property type="entry name" value="RVT_1"/>
    <property type="match status" value="1"/>
</dbReference>
<sequence>MNEELLRLYTSEEIVHALKQMHPLKSPGPDGKMGHASMELDVSKAYDRVEWCSLEIVMLRLGFHPSFVSLIMTCAITVSFSYLLNEVFSNLIRQAEEEGRLKGITVSRQTPRVSHLLFADDTLIFYQATTEAFNCVYHILTKFECASGLKINLQKSAVVFSKNMENASRIALASILGIFVAVKHEKYLGLPTVVGRSKREVFNGIKECIWKKLNYWSPKQLSQVGRPMLGVRC</sequence>
<dbReference type="InterPro" id="IPR000477">
    <property type="entry name" value="RT_dom"/>
</dbReference>
<dbReference type="EMBL" id="JACGWN010000014">
    <property type="protein sequence ID" value="KAL0405415.1"/>
    <property type="molecule type" value="Genomic_DNA"/>
</dbReference>
<gene>
    <name evidence="2" type="ORF">Slati_3855400</name>
    <name evidence="3" type="ORF">Slati_3855500</name>
</gene>
<dbReference type="AlphaFoldDB" id="A0AAW2TKC6"/>
<name>A0AAW2TKC6_9LAMI</name>
<dbReference type="EMBL" id="JACGWN010000014">
    <property type="protein sequence ID" value="KAL0405416.1"/>
    <property type="molecule type" value="Genomic_DNA"/>
</dbReference>
<evidence type="ECO:0000259" key="1">
    <source>
        <dbReference type="Pfam" id="PF00078"/>
    </source>
</evidence>
<dbReference type="PANTHER" id="PTHR33116:SF86">
    <property type="entry name" value="REVERSE TRANSCRIPTASE DOMAIN-CONTAINING PROTEIN"/>
    <property type="match status" value="1"/>
</dbReference>
<comment type="caution">
    <text evidence="2">The sequence shown here is derived from an EMBL/GenBank/DDBJ whole genome shotgun (WGS) entry which is preliminary data.</text>
</comment>
<reference evidence="2" key="1">
    <citation type="submission" date="2020-06" db="EMBL/GenBank/DDBJ databases">
        <authorList>
            <person name="Li T."/>
            <person name="Hu X."/>
            <person name="Zhang T."/>
            <person name="Song X."/>
            <person name="Zhang H."/>
            <person name="Dai N."/>
            <person name="Sheng W."/>
            <person name="Hou X."/>
            <person name="Wei L."/>
        </authorList>
    </citation>
    <scope>NUCLEOTIDE SEQUENCE</scope>
    <source>
        <strain evidence="2">KEN1</strain>
        <tissue evidence="2">Leaf</tissue>
    </source>
</reference>